<keyword evidence="2" id="KW-0805">Transcription regulation</keyword>
<evidence type="ECO:0000256" key="1">
    <source>
        <dbReference type="ARBA" id="ARBA00009437"/>
    </source>
</evidence>
<dbReference type="GO" id="GO:0032993">
    <property type="term" value="C:protein-DNA complex"/>
    <property type="evidence" value="ECO:0007669"/>
    <property type="project" value="TreeGrafter"/>
</dbReference>
<accession>A0A921FKL8</accession>
<name>A0A921FKL8_9MICC</name>
<dbReference type="RefSeq" id="WP_303902823.1">
    <property type="nucleotide sequence ID" value="NZ_DYXC01000042.1"/>
</dbReference>
<dbReference type="InterPro" id="IPR036388">
    <property type="entry name" value="WH-like_DNA-bd_sf"/>
</dbReference>
<evidence type="ECO:0000313" key="6">
    <source>
        <dbReference type="EMBL" id="HJF13813.1"/>
    </source>
</evidence>
<gene>
    <name evidence="6" type="ORF">K8V32_03280</name>
</gene>
<dbReference type="InterPro" id="IPR005119">
    <property type="entry name" value="LysR_subst-bd"/>
</dbReference>
<dbReference type="EMBL" id="DYXC01000042">
    <property type="protein sequence ID" value="HJF13813.1"/>
    <property type="molecule type" value="Genomic_DNA"/>
</dbReference>
<dbReference type="SUPFAM" id="SSF53850">
    <property type="entry name" value="Periplasmic binding protein-like II"/>
    <property type="match status" value="1"/>
</dbReference>
<dbReference type="Proteomes" id="UP000703315">
    <property type="component" value="Unassembled WGS sequence"/>
</dbReference>
<evidence type="ECO:0000256" key="2">
    <source>
        <dbReference type="ARBA" id="ARBA00023015"/>
    </source>
</evidence>
<dbReference type="Pfam" id="PF00126">
    <property type="entry name" value="HTH_1"/>
    <property type="match status" value="1"/>
</dbReference>
<feature type="domain" description="HTH lysR-type" evidence="5">
    <location>
        <begin position="20"/>
        <end position="78"/>
    </location>
</feature>
<evidence type="ECO:0000256" key="4">
    <source>
        <dbReference type="ARBA" id="ARBA00023163"/>
    </source>
</evidence>
<dbReference type="PANTHER" id="PTHR30346">
    <property type="entry name" value="TRANSCRIPTIONAL DUAL REGULATOR HCAR-RELATED"/>
    <property type="match status" value="1"/>
</dbReference>
<dbReference type="GO" id="GO:0003677">
    <property type="term" value="F:DNA binding"/>
    <property type="evidence" value="ECO:0007669"/>
    <property type="project" value="UniProtKB-KW"/>
</dbReference>
<dbReference type="PANTHER" id="PTHR30346:SF0">
    <property type="entry name" value="HCA OPERON TRANSCRIPTIONAL ACTIVATOR HCAR"/>
    <property type="match status" value="1"/>
</dbReference>
<reference evidence="6" key="1">
    <citation type="journal article" date="2021" name="PeerJ">
        <title>Extensive microbial diversity within the chicken gut microbiome revealed by metagenomics and culture.</title>
        <authorList>
            <person name="Gilroy R."/>
            <person name="Ravi A."/>
            <person name="Getino M."/>
            <person name="Pursley I."/>
            <person name="Horton D.L."/>
            <person name="Alikhan N.F."/>
            <person name="Baker D."/>
            <person name="Gharbi K."/>
            <person name="Hall N."/>
            <person name="Watson M."/>
            <person name="Adriaenssens E.M."/>
            <person name="Foster-Nyarko E."/>
            <person name="Jarju S."/>
            <person name="Secka A."/>
            <person name="Antonio M."/>
            <person name="Oren A."/>
            <person name="Chaudhuri R.R."/>
            <person name="La Ragione R."/>
            <person name="Hildebrand F."/>
            <person name="Pallen M.J."/>
        </authorList>
    </citation>
    <scope>NUCLEOTIDE SEQUENCE</scope>
    <source>
        <strain evidence="6">ChiHjej13B12-14962</strain>
    </source>
</reference>
<reference evidence="6" key="2">
    <citation type="submission" date="2021-09" db="EMBL/GenBank/DDBJ databases">
        <authorList>
            <person name="Gilroy R."/>
        </authorList>
    </citation>
    <scope>NUCLEOTIDE SEQUENCE</scope>
    <source>
        <strain evidence="6">ChiHjej13B12-14962</strain>
    </source>
</reference>
<dbReference type="InterPro" id="IPR000847">
    <property type="entry name" value="LysR_HTH_N"/>
</dbReference>
<dbReference type="Gene3D" id="3.40.190.10">
    <property type="entry name" value="Periplasmic binding protein-like II"/>
    <property type="match status" value="2"/>
</dbReference>
<evidence type="ECO:0000259" key="5">
    <source>
        <dbReference type="PROSITE" id="PS50931"/>
    </source>
</evidence>
<comment type="similarity">
    <text evidence="1">Belongs to the LysR transcriptional regulatory family.</text>
</comment>
<evidence type="ECO:0000313" key="7">
    <source>
        <dbReference type="Proteomes" id="UP000703315"/>
    </source>
</evidence>
<dbReference type="Gene3D" id="1.10.10.10">
    <property type="entry name" value="Winged helix-like DNA-binding domain superfamily/Winged helix DNA-binding domain"/>
    <property type="match status" value="1"/>
</dbReference>
<dbReference type="Pfam" id="PF03466">
    <property type="entry name" value="LysR_substrate"/>
    <property type="match status" value="1"/>
</dbReference>
<keyword evidence="4" id="KW-0804">Transcription</keyword>
<dbReference type="AlphaFoldDB" id="A0A921FKL8"/>
<comment type="caution">
    <text evidence="6">The sequence shown here is derived from an EMBL/GenBank/DDBJ whole genome shotgun (WGS) entry which is preliminary data.</text>
</comment>
<dbReference type="SUPFAM" id="SSF46785">
    <property type="entry name" value="Winged helix' DNA-binding domain"/>
    <property type="match status" value="1"/>
</dbReference>
<proteinExistence type="inferred from homology"/>
<dbReference type="InterPro" id="IPR036390">
    <property type="entry name" value="WH_DNA-bd_sf"/>
</dbReference>
<dbReference type="PROSITE" id="PS50931">
    <property type="entry name" value="HTH_LYSR"/>
    <property type="match status" value="1"/>
</dbReference>
<organism evidence="6 7">
    <name type="scientific">Enteractinococcus helveticum</name>
    <dbReference type="NCBI Taxonomy" id="1837282"/>
    <lineage>
        <taxon>Bacteria</taxon>
        <taxon>Bacillati</taxon>
        <taxon>Actinomycetota</taxon>
        <taxon>Actinomycetes</taxon>
        <taxon>Micrococcales</taxon>
        <taxon>Micrococcaceae</taxon>
    </lineage>
</organism>
<protein>
    <submittedName>
        <fullName evidence="6">LysR family transcriptional regulator</fullName>
    </submittedName>
</protein>
<keyword evidence="3" id="KW-0238">DNA-binding</keyword>
<dbReference type="GO" id="GO:0003700">
    <property type="term" value="F:DNA-binding transcription factor activity"/>
    <property type="evidence" value="ECO:0007669"/>
    <property type="project" value="InterPro"/>
</dbReference>
<evidence type="ECO:0000256" key="3">
    <source>
        <dbReference type="ARBA" id="ARBA00023125"/>
    </source>
</evidence>
<sequence length="328" mass="35675">MDVSDVNAQQLLQSAPSMRFTLRQLECFLAVAEQGSISGAAAALRASDSSVADALSAMERSLGAKLLYRQRSRGASLTSDGLTILPIARKILADGAELTAAVGKDVSSIVGPVRIGCVSTLASMMLPGLIVEVQNRYPGVQLEYRTGGYDALAEMLAKAELDLLLAFDIDIEPELASIKLAETEAMLVVAYDHPLADCDEVELEEVADEPMVLLDILSSRTHTLELMSTRGVKPRIKHRTVDYELCRALVGRGLGYSLLMRRAVSRDTWDGRRVVYLPIKPRPRTVEVRLAWLPASLPPRVEAVVECAQELEVQIGHAVQASRSTKKP</sequence>